<dbReference type="NCBIfam" id="TIGR00508">
    <property type="entry name" value="bioA"/>
    <property type="match status" value="1"/>
</dbReference>
<evidence type="ECO:0000256" key="5">
    <source>
        <dbReference type="ARBA" id="ARBA00022691"/>
    </source>
</evidence>
<keyword evidence="7 9" id="KW-0663">Pyridoxal phosphate</keyword>
<comment type="similarity">
    <text evidence="9">Belongs to the class-III pyridoxal-phosphate-dependent aminotransferase family. BioA subfamily.</text>
</comment>
<feature type="binding site" evidence="9">
    <location>
        <position position="410"/>
    </location>
    <ligand>
        <name>substrate</name>
    </ligand>
</feature>
<dbReference type="PIRSF" id="PIRSF000521">
    <property type="entry name" value="Transaminase_4ab_Lys_Orn"/>
    <property type="match status" value="1"/>
</dbReference>
<dbReference type="GO" id="GO:0009102">
    <property type="term" value="P:biotin biosynthetic process"/>
    <property type="evidence" value="ECO:0007669"/>
    <property type="project" value="UniProtKB-UniRule"/>
</dbReference>
<keyword evidence="5 9" id="KW-0949">S-adenosyl-L-methionine</keyword>
<dbReference type="CDD" id="cd00610">
    <property type="entry name" value="OAT_like"/>
    <property type="match status" value="1"/>
</dbReference>
<dbReference type="PANTHER" id="PTHR42684:SF17">
    <property type="entry name" value="ADENOSYLMETHIONINE-8-AMINO-7-OXONONANOATE AMINOTRANSFERASE"/>
    <property type="match status" value="1"/>
</dbReference>
<dbReference type="RefSeq" id="WP_078929190.1">
    <property type="nucleotide sequence ID" value="NZ_FUXX01000035.1"/>
</dbReference>
<evidence type="ECO:0000256" key="7">
    <source>
        <dbReference type="ARBA" id="ARBA00022898"/>
    </source>
</evidence>
<dbReference type="Gene3D" id="3.40.640.10">
    <property type="entry name" value="Type I PLP-dependent aspartate aminotransferase-like (Major domain)"/>
    <property type="match status" value="1"/>
</dbReference>
<organism evidence="10 11">
    <name type="scientific">Succinivibrio dextrinosolvens DSM 3072</name>
    <dbReference type="NCBI Taxonomy" id="1123324"/>
    <lineage>
        <taxon>Bacteria</taxon>
        <taxon>Pseudomonadati</taxon>
        <taxon>Pseudomonadota</taxon>
        <taxon>Gammaproteobacteria</taxon>
        <taxon>Aeromonadales</taxon>
        <taxon>Succinivibrionaceae</taxon>
        <taxon>Succinivibrio</taxon>
    </lineage>
</organism>
<dbReference type="EMBL" id="FUXX01000035">
    <property type="protein sequence ID" value="SKA66418.1"/>
    <property type="molecule type" value="Genomic_DNA"/>
</dbReference>
<reference evidence="11" key="1">
    <citation type="submission" date="2017-02" db="EMBL/GenBank/DDBJ databases">
        <authorList>
            <person name="Varghese N."/>
            <person name="Submissions S."/>
        </authorList>
    </citation>
    <scope>NUCLEOTIDE SEQUENCE [LARGE SCALE GENOMIC DNA]</scope>
    <source>
        <strain evidence="11">DSM 3072</strain>
    </source>
</reference>
<dbReference type="Pfam" id="PF00202">
    <property type="entry name" value="Aminotran_3"/>
    <property type="match status" value="1"/>
</dbReference>
<comment type="function">
    <text evidence="9">Catalyzes the transfer of the alpha-amino group from S-adenosyl-L-methionine (SAM) to 7-keto-8-aminopelargonic acid (KAPA) to form 7,8-diaminopelargonic acid (DAPA). It is the only aminotransferase known to utilize SAM as an amino donor.</text>
</comment>
<comment type="catalytic activity">
    <reaction evidence="8 9">
        <text>(8S)-8-amino-7-oxononanoate + S-adenosyl-L-methionine = S-adenosyl-4-methylsulfanyl-2-oxobutanoate + (7R,8S)-7,8-diammoniononanoate</text>
        <dbReference type="Rhea" id="RHEA:16861"/>
        <dbReference type="ChEBI" id="CHEBI:16490"/>
        <dbReference type="ChEBI" id="CHEBI:59789"/>
        <dbReference type="ChEBI" id="CHEBI:149468"/>
        <dbReference type="ChEBI" id="CHEBI:149469"/>
        <dbReference type="EC" id="2.6.1.62"/>
    </reaction>
</comment>
<dbReference type="InterPro" id="IPR005814">
    <property type="entry name" value="Aminotrans_3"/>
</dbReference>
<dbReference type="HAMAP" id="MF_00834">
    <property type="entry name" value="BioA"/>
    <property type="match status" value="1"/>
</dbReference>
<evidence type="ECO:0000256" key="8">
    <source>
        <dbReference type="ARBA" id="ARBA00048449"/>
    </source>
</evidence>
<dbReference type="EC" id="2.6.1.62" evidence="9"/>
<dbReference type="GO" id="GO:0004015">
    <property type="term" value="F:adenosylmethionine-8-amino-7-oxononanoate transaminase activity"/>
    <property type="evidence" value="ECO:0007669"/>
    <property type="project" value="UniProtKB-UniRule"/>
</dbReference>
<comment type="subcellular location">
    <subcellularLocation>
        <location evidence="9">Cytoplasm</location>
    </subcellularLocation>
</comment>
<feature type="binding site" evidence="9">
    <location>
        <begin position="315"/>
        <end position="316"/>
    </location>
    <ligand>
        <name>pyridoxal 5'-phosphate</name>
        <dbReference type="ChEBI" id="CHEBI:597326"/>
    </ligand>
</feature>
<dbReference type="Proteomes" id="UP000242432">
    <property type="component" value="Unassembled WGS sequence"/>
</dbReference>
<dbReference type="STRING" id="83771.SAMN02910357_00374"/>
<evidence type="ECO:0000256" key="2">
    <source>
        <dbReference type="ARBA" id="ARBA00005063"/>
    </source>
</evidence>
<keyword evidence="4 9" id="KW-0808">Transferase</keyword>
<gene>
    <name evidence="9" type="primary">bioA</name>
    <name evidence="10" type="ORF">SAMN02745213_01821</name>
</gene>
<dbReference type="InterPro" id="IPR015424">
    <property type="entry name" value="PyrdxlP-dep_Trfase"/>
</dbReference>
<dbReference type="PANTHER" id="PTHR42684">
    <property type="entry name" value="ADENOSYLMETHIONINE-8-AMINO-7-OXONONANOATE AMINOTRANSFERASE"/>
    <property type="match status" value="1"/>
</dbReference>
<feature type="binding site" evidence="9">
    <location>
        <position position="149"/>
    </location>
    <ligand>
        <name>substrate</name>
    </ligand>
</feature>
<dbReference type="InterPro" id="IPR015421">
    <property type="entry name" value="PyrdxlP-dep_Trfase_major"/>
</dbReference>
<dbReference type="UniPathway" id="UPA00078">
    <property type="reaction ID" value="UER00160"/>
</dbReference>
<evidence type="ECO:0000256" key="6">
    <source>
        <dbReference type="ARBA" id="ARBA00022756"/>
    </source>
</evidence>
<evidence type="ECO:0000313" key="10">
    <source>
        <dbReference type="EMBL" id="SKA66418.1"/>
    </source>
</evidence>
<evidence type="ECO:0000256" key="3">
    <source>
        <dbReference type="ARBA" id="ARBA00022576"/>
    </source>
</evidence>
<keyword evidence="6 9" id="KW-0093">Biotin biosynthesis</keyword>
<evidence type="ECO:0000256" key="4">
    <source>
        <dbReference type="ARBA" id="ARBA00022679"/>
    </source>
</evidence>
<dbReference type="GO" id="GO:0005737">
    <property type="term" value="C:cytoplasm"/>
    <property type="evidence" value="ECO:0007669"/>
    <property type="project" value="UniProtKB-SubCell"/>
</dbReference>
<sequence>MNAKDNLIDFDVKHIWHPAAQMKDYESFPPVPVVRGKGCYLFTEDGHEILDIISSWWCNLLGHCNEEISDALCKQAKTLEHVIFANFTHPWVVGLTKELLSIVPKGITHFNYGDNGSSSVEMALKIAFQYQQQIGQTKRRRFACLSEGYHGETIGALSVGSMDLYNLMYKPMMMDNIHIEAPDLFLHPGDYPQKCMERAEKVFEEHGSELCALIVEPLLQGAGGMRIYPAEYLKFLSDLCKKHGVLLIADEIATGFGRTGKWFACDHAGITPDLMCMSKAITGGYMPMSVVGVTDQVYDAFLGEYSEGKAFLHSHTYAGNPLACACALSVIRILKRDHIIEKACETAQWLSTSFAQRFSSLKNVGQVRSIGLINVMEIVKDKTTKERFPSSLRLGYRIYQDALKEGLLLRPIGDTLYFNPPLNISKEDLTKAMDITYKVLTRNLENMS</sequence>
<feature type="binding site" evidence="9">
    <location>
        <begin position="116"/>
        <end position="117"/>
    </location>
    <ligand>
        <name>pyridoxal 5'-phosphate</name>
        <dbReference type="ChEBI" id="CHEBI:597326"/>
    </ligand>
</feature>
<dbReference type="InterPro" id="IPR049704">
    <property type="entry name" value="Aminotrans_3_PPA_site"/>
</dbReference>
<feature type="binding site" evidence="9">
    <location>
        <position position="314"/>
    </location>
    <ligand>
        <name>substrate</name>
    </ligand>
</feature>
<proteinExistence type="inferred from homology"/>
<protein>
    <recommendedName>
        <fullName evidence="9">Adenosylmethionine-8-amino-7-oxononanoate aminotransferase</fullName>
        <ecNumber evidence="9">2.6.1.62</ecNumber>
    </recommendedName>
    <alternativeName>
        <fullName evidence="9">7,8-diamino-pelargonic acid aminotransferase</fullName>
        <shortName evidence="9">DAPA AT</shortName>
        <shortName evidence="9">DAPA aminotransferase</shortName>
    </alternativeName>
    <alternativeName>
        <fullName evidence="9">7,8-diaminononanoate synthase</fullName>
        <shortName evidence="9">DANS</shortName>
    </alternativeName>
    <alternativeName>
        <fullName evidence="9">Diaminopelargonic acid synthase</fullName>
    </alternativeName>
</protein>
<dbReference type="InterPro" id="IPR005815">
    <property type="entry name" value="BioA"/>
</dbReference>
<dbReference type="PROSITE" id="PS00600">
    <property type="entry name" value="AA_TRANSFER_CLASS_3"/>
    <property type="match status" value="1"/>
</dbReference>
<feature type="site" description="Participates in the substrate recognition with KAPA and in a stacking interaction with the adenine ring of SAM" evidence="9">
    <location>
        <position position="19"/>
    </location>
</feature>
<evidence type="ECO:0000256" key="1">
    <source>
        <dbReference type="ARBA" id="ARBA00001933"/>
    </source>
</evidence>
<dbReference type="SUPFAM" id="SSF53383">
    <property type="entry name" value="PLP-dependent transferases"/>
    <property type="match status" value="1"/>
</dbReference>
<evidence type="ECO:0000256" key="9">
    <source>
        <dbReference type="HAMAP-Rule" id="MF_00834"/>
    </source>
</evidence>
<keyword evidence="9" id="KW-0963">Cytoplasm</keyword>
<comment type="subunit">
    <text evidence="9">Homodimer.</text>
</comment>
<dbReference type="Gene3D" id="3.90.1150.10">
    <property type="entry name" value="Aspartate Aminotransferase, domain 1"/>
    <property type="match status" value="1"/>
</dbReference>
<feature type="binding site" evidence="9">
    <location>
        <position position="279"/>
    </location>
    <ligand>
        <name>substrate</name>
    </ligand>
</feature>
<comment type="pathway">
    <text evidence="2 9">Cofactor biosynthesis; biotin biosynthesis; 7,8-diaminononanoate from 8-amino-7-oxononanoate (SAM route): step 1/1.</text>
</comment>
<evidence type="ECO:0000313" key="11">
    <source>
        <dbReference type="Proteomes" id="UP000242432"/>
    </source>
</evidence>
<name>A0A1T4VNI3_9GAMM</name>
<dbReference type="AlphaFoldDB" id="A0A1T4VNI3"/>
<keyword evidence="11" id="KW-1185">Reference proteome</keyword>
<keyword evidence="3 9" id="KW-0032">Aminotransferase</keyword>
<dbReference type="InterPro" id="IPR015422">
    <property type="entry name" value="PyrdxlP-dep_Trfase_small"/>
</dbReference>
<feature type="binding site" evidence="9">
    <location>
        <position position="250"/>
    </location>
    <ligand>
        <name>pyridoxal 5'-phosphate</name>
        <dbReference type="ChEBI" id="CHEBI:597326"/>
    </ligand>
</feature>
<dbReference type="FunFam" id="3.40.640.10:FF:000004">
    <property type="entry name" value="Acetylornithine aminotransferase"/>
    <property type="match status" value="1"/>
</dbReference>
<feature type="modified residue" description="N6-(pyridoxal phosphate)lysine" evidence="9">
    <location>
        <position position="279"/>
    </location>
</feature>
<comment type="cofactor">
    <cofactor evidence="1 9">
        <name>pyridoxal 5'-phosphate</name>
        <dbReference type="ChEBI" id="CHEBI:597326"/>
    </cofactor>
</comment>
<feature type="binding site" evidence="9">
    <location>
        <position position="56"/>
    </location>
    <ligand>
        <name>substrate</name>
    </ligand>
</feature>
<dbReference type="GO" id="GO:0030170">
    <property type="term" value="F:pyridoxal phosphate binding"/>
    <property type="evidence" value="ECO:0007669"/>
    <property type="project" value="UniProtKB-UniRule"/>
</dbReference>
<accession>A0A1T4VNI3</accession>